<feature type="domain" description="ABC transmembrane type-1" evidence="7">
    <location>
        <begin position="1"/>
        <end position="255"/>
    </location>
</feature>
<gene>
    <name evidence="8" type="ORF">GMA10_08860</name>
</gene>
<evidence type="ECO:0000256" key="6">
    <source>
        <dbReference type="SAM" id="Phobius"/>
    </source>
</evidence>
<keyword evidence="2 6" id="KW-0812">Transmembrane</keyword>
<evidence type="ECO:0000313" key="9">
    <source>
        <dbReference type="Proteomes" id="UP000462152"/>
    </source>
</evidence>
<keyword evidence="8" id="KW-0067">ATP-binding</keyword>
<dbReference type="InterPro" id="IPR039421">
    <property type="entry name" value="Type_1_exporter"/>
</dbReference>
<dbReference type="PANTHER" id="PTHR24221">
    <property type="entry name" value="ATP-BINDING CASSETTE SUB-FAMILY B"/>
    <property type="match status" value="1"/>
</dbReference>
<sequence>MPVAVNRIISALEKSDHHFRTLLLQLIMTALIGGLFYAVGTILVTDSIERTTRRLRGLAIRAGLRRDEPSAAEVTSVVLQDAQVAKGWWLVLWMFLPSTLVTIATSAVALLSTDVYAALVVFGTCGCFAVLAIVINVRVAHMSEDLQARYAGAHSTIGAVLRGRSAVVGSWLRDRLNSITDAEFRTVQVRSFRVSTLGLTIVPLTFLLQPVAVSLILTVRGDSMPAGTVVSTMLYAGMIASPASQLGSQLPRLAEASGALRRLKRLGRPETSQGATLGLSRSQEDTSLSSLPVHQPKSGTLFTMAGDLARSYPEVRVHNIDGIIVISGPSGCGKSRVLAQLSAALEDRGWGNQSTLVDQEVSTWGLPIHDYLSTSELGPRARRPRSLEAALEAVDLHEIARDSTLGTRTALELSVGERRRLAIARSLLRAAPISMFDEPLAGLDNERRHMVISRLWELSRESAVVVCGHDVGPWTDTRTIPKPYQQSNRESGPCAEH</sequence>
<proteinExistence type="predicted"/>
<feature type="compositionally biased region" description="Polar residues" evidence="5">
    <location>
        <begin position="270"/>
        <end position="293"/>
    </location>
</feature>
<dbReference type="InterPro" id="IPR027417">
    <property type="entry name" value="P-loop_NTPase"/>
</dbReference>
<dbReference type="GO" id="GO:0140359">
    <property type="term" value="F:ABC-type transporter activity"/>
    <property type="evidence" value="ECO:0007669"/>
    <property type="project" value="InterPro"/>
</dbReference>
<dbReference type="GO" id="GO:0005524">
    <property type="term" value="F:ATP binding"/>
    <property type="evidence" value="ECO:0007669"/>
    <property type="project" value="UniProtKB-KW"/>
</dbReference>
<dbReference type="SUPFAM" id="SSF52540">
    <property type="entry name" value="P-loop containing nucleoside triphosphate hydrolases"/>
    <property type="match status" value="1"/>
</dbReference>
<dbReference type="EMBL" id="WOGT01000005">
    <property type="protein sequence ID" value="MUN55315.1"/>
    <property type="molecule type" value="Genomic_DNA"/>
</dbReference>
<feature type="transmembrane region" description="Helical" evidence="6">
    <location>
        <begin position="116"/>
        <end position="139"/>
    </location>
</feature>
<dbReference type="SUPFAM" id="SSF90123">
    <property type="entry name" value="ABC transporter transmembrane region"/>
    <property type="match status" value="1"/>
</dbReference>
<dbReference type="Pfam" id="PF00005">
    <property type="entry name" value="ABC_tran"/>
    <property type="match status" value="1"/>
</dbReference>
<feature type="region of interest" description="Disordered" evidence="5">
    <location>
        <begin position="269"/>
        <end position="293"/>
    </location>
</feature>
<dbReference type="Proteomes" id="UP000462152">
    <property type="component" value="Unassembled WGS sequence"/>
</dbReference>
<feature type="transmembrane region" description="Helical" evidence="6">
    <location>
        <begin position="194"/>
        <end position="217"/>
    </location>
</feature>
<dbReference type="InterPro" id="IPR003439">
    <property type="entry name" value="ABC_transporter-like_ATP-bd"/>
</dbReference>
<dbReference type="PANTHER" id="PTHR24221:SF654">
    <property type="entry name" value="ATP-BINDING CASSETTE SUB-FAMILY B MEMBER 6"/>
    <property type="match status" value="1"/>
</dbReference>
<reference evidence="8 9" key="1">
    <citation type="submission" date="2019-12" db="EMBL/GenBank/DDBJ databases">
        <authorList>
            <person name="Li J."/>
            <person name="Shi Y."/>
            <person name="Xu G."/>
            <person name="Xiao D."/>
            <person name="Ran X."/>
        </authorList>
    </citation>
    <scope>NUCLEOTIDE SEQUENCE [LARGE SCALE GENOMIC DNA]</scope>
    <source>
        <strain evidence="8 9">JCM 15915</strain>
    </source>
</reference>
<evidence type="ECO:0000259" key="7">
    <source>
        <dbReference type="PROSITE" id="PS50929"/>
    </source>
</evidence>
<dbReference type="InterPro" id="IPR036640">
    <property type="entry name" value="ABC1_TM_sf"/>
</dbReference>
<keyword evidence="8" id="KW-0547">Nucleotide-binding</keyword>
<dbReference type="GO" id="GO:0034040">
    <property type="term" value="F:ATPase-coupled lipid transmembrane transporter activity"/>
    <property type="evidence" value="ECO:0007669"/>
    <property type="project" value="TreeGrafter"/>
</dbReference>
<organism evidence="8 9">
    <name type="scientific">Rothia koreensis</name>
    <dbReference type="NCBI Taxonomy" id="592378"/>
    <lineage>
        <taxon>Bacteria</taxon>
        <taxon>Bacillati</taxon>
        <taxon>Actinomycetota</taxon>
        <taxon>Actinomycetes</taxon>
        <taxon>Micrococcales</taxon>
        <taxon>Micrococcaceae</taxon>
        <taxon>Rothia</taxon>
    </lineage>
</organism>
<evidence type="ECO:0000313" key="8">
    <source>
        <dbReference type="EMBL" id="MUN55315.1"/>
    </source>
</evidence>
<dbReference type="Gene3D" id="3.40.50.300">
    <property type="entry name" value="P-loop containing nucleotide triphosphate hydrolases"/>
    <property type="match status" value="1"/>
</dbReference>
<evidence type="ECO:0000256" key="1">
    <source>
        <dbReference type="ARBA" id="ARBA00004651"/>
    </source>
</evidence>
<dbReference type="PROSITE" id="PS50929">
    <property type="entry name" value="ABC_TM1F"/>
    <property type="match status" value="1"/>
</dbReference>
<accession>A0A7K1LJE4</accession>
<keyword evidence="9" id="KW-1185">Reference proteome</keyword>
<evidence type="ECO:0000256" key="3">
    <source>
        <dbReference type="ARBA" id="ARBA00022989"/>
    </source>
</evidence>
<comment type="caution">
    <text evidence="8">The sequence shown here is derived from an EMBL/GenBank/DDBJ whole genome shotgun (WGS) entry which is preliminary data.</text>
</comment>
<evidence type="ECO:0000256" key="5">
    <source>
        <dbReference type="SAM" id="MobiDB-lite"/>
    </source>
</evidence>
<dbReference type="PROSITE" id="PS00211">
    <property type="entry name" value="ABC_TRANSPORTER_1"/>
    <property type="match status" value="1"/>
</dbReference>
<feature type="region of interest" description="Disordered" evidence="5">
    <location>
        <begin position="476"/>
        <end position="497"/>
    </location>
</feature>
<feature type="transmembrane region" description="Helical" evidence="6">
    <location>
        <begin position="88"/>
        <end position="110"/>
    </location>
</feature>
<evidence type="ECO:0000256" key="2">
    <source>
        <dbReference type="ARBA" id="ARBA00022692"/>
    </source>
</evidence>
<protein>
    <submittedName>
        <fullName evidence="8">ATP-binding cassette domain-containing protein</fullName>
    </submittedName>
</protein>
<name>A0A7K1LJE4_9MICC</name>
<dbReference type="GO" id="GO:0016887">
    <property type="term" value="F:ATP hydrolysis activity"/>
    <property type="evidence" value="ECO:0007669"/>
    <property type="project" value="InterPro"/>
</dbReference>
<evidence type="ECO:0000256" key="4">
    <source>
        <dbReference type="ARBA" id="ARBA00023136"/>
    </source>
</evidence>
<dbReference type="Gene3D" id="1.20.1560.10">
    <property type="entry name" value="ABC transporter type 1, transmembrane domain"/>
    <property type="match status" value="1"/>
</dbReference>
<feature type="transmembrane region" description="Helical" evidence="6">
    <location>
        <begin position="22"/>
        <end position="44"/>
    </location>
</feature>
<keyword evidence="3 6" id="KW-1133">Transmembrane helix</keyword>
<dbReference type="OrthoDB" id="4408248at2"/>
<dbReference type="AlphaFoldDB" id="A0A7K1LJE4"/>
<keyword evidence="4 6" id="KW-0472">Membrane</keyword>
<comment type="subcellular location">
    <subcellularLocation>
        <location evidence="1">Cell membrane</location>
        <topology evidence="1">Multi-pass membrane protein</topology>
    </subcellularLocation>
</comment>
<dbReference type="InterPro" id="IPR017871">
    <property type="entry name" value="ABC_transporter-like_CS"/>
</dbReference>
<dbReference type="GO" id="GO:0005886">
    <property type="term" value="C:plasma membrane"/>
    <property type="evidence" value="ECO:0007669"/>
    <property type="project" value="UniProtKB-SubCell"/>
</dbReference>
<dbReference type="InterPro" id="IPR011527">
    <property type="entry name" value="ABC1_TM_dom"/>
</dbReference>